<feature type="region of interest" description="Disordered" evidence="1">
    <location>
        <begin position="36"/>
        <end position="72"/>
    </location>
</feature>
<reference evidence="2 3" key="1">
    <citation type="journal article" date="2023" name="Mol. Biol. Evol.">
        <title>Genomics of Secondarily Temperate Adaptation in the Only Non-Antarctic Icefish.</title>
        <authorList>
            <person name="Rivera-Colon A.G."/>
            <person name="Rayamajhi N."/>
            <person name="Minhas B.F."/>
            <person name="Madrigal G."/>
            <person name="Bilyk K.T."/>
            <person name="Yoon V."/>
            <person name="Hune M."/>
            <person name="Gregory S."/>
            <person name="Cheng C.H.C."/>
            <person name="Catchen J.M."/>
        </authorList>
    </citation>
    <scope>NUCLEOTIDE SEQUENCE [LARGE SCALE GENOMIC DNA]</scope>
    <source>
        <tissue evidence="2">White muscle</tissue>
    </source>
</reference>
<comment type="caution">
    <text evidence="2">The sequence shown here is derived from an EMBL/GenBank/DDBJ whole genome shotgun (WGS) entry which is preliminary data.</text>
</comment>
<proteinExistence type="predicted"/>
<feature type="compositionally biased region" description="Basic residues" evidence="1">
    <location>
        <begin position="62"/>
        <end position="72"/>
    </location>
</feature>
<keyword evidence="3" id="KW-1185">Reference proteome</keyword>
<evidence type="ECO:0000313" key="2">
    <source>
        <dbReference type="EMBL" id="KAK5903990.1"/>
    </source>
</evidence>
<dbReference type="EMBL" id="JAURVH010001531">
    <property type="protein sequence ID" value="KAK5903990.1"/>
    <property type="molecule type" value="Genomic_DNA"/>
</dbReference>
<organism evidence="2 3">
    <name type="scientific">Champsocephalus gunnari</name>
    <name type="common">Mackerel icefish</name>
    <dbReference type="NCBI Taxonomy" id="52237"/>
    <lineage>
        <taxon>Eukaryota</taxon>
        <taxon>Metazoa</taxon>
        <taxon>Chordata</taxon>
        <taxon>Craniata</taxon>
        <taxon>Vertebrata</taxon>
        <taxon>Euteleostomi</taxon>
        <taxon>Actinopterygii</taxon>
        <taxon>Neopterygii</taxon>
        <taxon>Teleostei</taxon>
        <taxon>Neoteleostei</taxon>
        <taxon>Acanthomorphata</taxon>
        <taxon>Eupercaria</taxon>
        <taxon>Perciformes</taxon>
        <taxon>Notothenioidei</taxon>
        <taxon>Channichthyidae</taxon>
        <taxon>Champsocephalus</taxon>
    </lineage>
</organism>
<dbReference type="Proteomes" id="UP001331515">
    <property type="component" value="Unassembled WGS sequence"/>
</dbReference>
<gene>
    <name evidence="2" type="ORF">CgunFtcFv8_007723</name>
</gene>
<evidence type="ECO:0000256" key="1">
    <source>
        <dbReference type="SAM" id="MobiDB-lite"/>
    </source>
</evidence>
<feature type="compositionally biased region" description="Basic and acidic residues" evidence="1">
    <location>
        <begin position="48"/>
        <end position="58"/>
    </location>
</feature>
<protein>
    <submittedName>
        <fullName evidence="2">Uncharacterized protein</fullName>
    </submittedName>
</protein>
<accession>A0AAN8CKA4</accession>
<dbReference type="AlphaFoldDB" id="A0AAN8CKA4"/>
<name>A0AAN8CKA4_CHAGU</name>
<evidence type="ECO:0000313" key="3">
    <source>
        <dbReference type="Proteomes" id="UP001331515"/>
    </source>
</evidence>
<sequence>MKPMDRLNTPGISDPWPPLRFTPLLPCHLRCLGHPLRPTSTHRPSCSRLRDSLHEGESQQHPVRKYLTPHRQ</sequence>